<evidence type="ECO:0000256" key="2">
    <source>
        <dbReference type="ARBA" id="ARBA00022654"/>
    </source>
</evidence>
<dbReference type="EMBL" id="JAQMLA010000128">
    <property type="protein sequence ID" value="MDB8688785.1"/>
    <property type="molecule type" value="Genomic_DNA"/>
</dbReference>
<dbReference type="GO" id="GO:0009372">
    <property type="term" value="P:quorum sensing"/>
    <property type="evidence" value="ECO:0007669"/>
    <property type="project" value="UniProtKB-KW"/>
</dbReference>
<dbReference type="Pfam" id="PF04647">
    <property type="entry name" value="AgrB"/>
    <property type="match status" value="1"/>
</dbReference>
<keyword evidence="1" id="KW-1003">Cell membrane</keyword>
<dbReference type="RefSeq" id="WP_272108407.1">
    <property type="nucleotide sequence ID" value="NZ_JAQMLA010000128.1"/>
</dbReference>
<dbReference type="GO" id="GO:0016020">
    <property type="term" value="C:membrane"/>
    <property type="evidence" value="ECO:0007669"/>
    <property type="project" value="InterPro"/>
</dbReference>
<keyword evidence="7 8" id="KW-0472">Membrane</keyword>
<evidence type="ECO:0000256" key="6">
    <source>
        <dbReference type="ARBA" id="ARBA00022989"/>
    </source>
</evidence>
<evidence type="ECO:0000256" key="5">
    <source>
        <dbReference type="ARBA" id="ARBA00022801"/>
    </source>
</evidence>
<evidence type="ECO:0000313" key="9">
    <source>
        <dbReference type="EMBL" id="MDB8688785.1"/>
    </source>
</evidence>
<evidence type="ECO:0000256" key="4">
    <source>
        <dbReference type="ARBA" id="ARBA00022692"/>
    </source>
</evidence>
<keyword evidence="4 8" id="KW-0812">Transmembrane</keyword>
<dbReference type="AlphaFoldDB" id="A0AAW6DIN0"/>
<keyword evidence="5" id="KW-0378">Hydrolase</keyword>
<feature type="transmembrane region" description="Helical" evidence="8">
    <location>
        <begin position="98"/>
        <end position="116"/>
    </location>
</feature>
<keyword evidence="3" id="KW-0645">Protease</keyword>
<feature type="transmembrane region" description="Helical" evidence="8">
    <location>
        <begin position="35"/>
        <end position="60"/>
    </location>
</feature>
<protein>
    <submittedName>
        <fullName evidence="9">Accessory gene regulator B family protein</fullName>
    </submittedName>
</protein>
<feature type="transmembrane region" description="Helical" evidence="8">
    <location>
        <begin position="159"/>
        <end position="180"/>
    </location>
</feature>
<keyword evidence="2" id="KW-0673">Quorum sensing</keyword>
<evidence type="ECO:0000313" key="10">
    <source>
        <dbReference type="Proteomes" id="UP001212160"/>
    </source>
</evidence>
<sequence length="188" mass="21157">MLIKKIVNCICTDVEEYEIYEYGVKTSLELICSTITSLIISALIGQLIEGIFVICIFMTIRSCAGGLHFHSFLVCYLVSNINILLCLIYGLSDQQLNSLGAFFYIMIIAIIIVIFAPVESELNPLDITQAKAINRKIKRYIAVLMILTIIFFLNGNEQYIKLIIATLSIIVLSMFIEIVMKNVCKVGR</sequence>
<feature type="transmembrane region" description="Helical" evidence="8">
    <location>
        <begin position="72"/>
        <end position="92"/>
    </location>
</feature>
<evidence type="ECO:0000256" key="1">
    <source>
        <dbReference type="ARBA" id="ARBA00022475"/>
    </source>
</evidence>
<proteinExistence type="predicted"/>
<gene>
    <name evidence="9" type="ORF">PNW85_19485</name>
</gene>
<dbReference type="GO" id="GO:0008233">
    <property type="term" value="F:peptidase activity"/>
    <property type="evidence" value="ECO:0007669"/>
    <property type="project" value="UniProtKB-KW"/>
</dbReference>
<feature type="transmembrane region" description="Helical" evidence="8">
    <location>
        <begin position="137"/>
        <end position="153"/>
    </location>
</feature>
<name>A0AAW6DIN0_MEDGN</name>
<evidence type="ECO:0000256" key="7">
    <source>
        <dbReference type="ARBA" id="ARBA00023136"/>
    </source>
</evidence>
<dbReference type="Proteomes" id="UP001212160">
    <property type="component" value="Unassembled WGS sequence"/>
</dbReference>
<dbReference type="GO" id="GO:0006508">
    <property type="term" value="P:proteolysis"/>
    <property type="evidence" value="ECO:0007669"/>
    <property type="project" value="UniProtKB-KW"/>
</dbReference>
<dbReference type="SMART" id="SM00793">
    <property type="entry name" value="AgrB"/>
    <property type="match status" value="1"/>
</dbReference>
<evidence type="ECO:0000256" key="8">
    <source>
        <dbReference type="SAM" id="Phobius"/>
    </source>
</evidence>
<keyword evidence="6 8" id="KW-1133">Transmembrane helix</keyword>
<accession>A0AAW6DIN0</accession>
<comment type="caution">
    <text evidence="9">The sequence shown here is derived from an EMBL/GenBank/DDBJ whole genome shotgun (WGS) entry which is preliminary data.</text>
</comment>
<dbReference type="InterPro" id="IPR006741">
    <property type="entry name" value="AgrB"/>
</dbReference>
<organism evidence="9 10">
    <name type="scientific">Mediterraneibacter gnavus</name>
    <name type="common">Ruminococcus gnavus</name>
    <dbReference type="NCBI Taxonomy" id="33038"/>
    <lineage>
        <taxon>Bacteria</taxon>
        <taxon>Bacillati</taxon>
        <taxon>Bacillota</taxon>
        <taxon>Clostridia</taxon>
        <taxon>Lachnospirales</taxon>
        <taxon>Lachnospiraceae</taxon>
        <taxon>Mediterraneibacter</taxon>
    </lineage>
</organism>
<reference evidence="9" key="1">
    <citation type="submission" date="2023-01" db="EMBL/GenBank/DDBJ databases">
        <title>Human gut microbiome strain richness.</title>
        <authorList>
            <person name="Chen-Liaw A."/>
        </authorList>
    </citation>
    <scope>NUCLEOTIDE SEQUENCE</scope>
    <source>
        <strain evidence="9">RTP21484st1_H11_RTP21484_190118</strain>
    </source>
</reference>
<evidence type="ECO:0000256" key="3">
    <source>
        <dbReference type="ARBA" id="ARBA00022670"/>
    </source>
</evidence>